<feature type="compositionally biased region" description="Low complexity" evidence="7">
    <location>
        <begin position="8"/>
        <end position="25"/>
    </location>
</feature>
<dbReference type="Pfam" id="PF09748">
    <property type="entry name" value="Med10"/>
    <property type="match status" value="1"/>
</dbReference>
<dbReference type="InterPro" id="IPR019145">
    <property type="entry name" value="Mediator_Med10"/>
</dbReference>
<comment type="similarity">
    <text evidence="2 6">Belongs to the Mediator complex subunit 10 family.</text>
</comment>
<keyword evidence="4 6" id="KW-0804">Transcription</keyword>
<evidence type="ECO:0000313" key="8">
    <source>
        <dbReference type="EMBL" id="OEU20535.1"/>
    </source>
</evidence>
<keyword evidence="5 6" id="KW-0539">Nucleus</keyword>
<evidence type="ECO:0000256" key="2">
    <source>
        <dbReference type="ARBA" id="ARBA00005389"/>
    </source>
</evidence>
<organism evidence="8 9">
    <name type="scientific">Fragilariopsis cylindrus CCMP1102</name>
    <dbReference type="NCBI Taxonomy" id="635003"/>
    <lineage>
        <taxon>Eukaryota</taxon>
        <taxon>Sar</taxon>
        <taxon>Stramenopiles</taxon>
        <taxon>Ochrophyta</taxon>
        <taxon>Bacillariophyta</taxon>
        <taxon>Bacillariophyceae</taxon>
        <taxon>Bacillariophycidae</taxon>
        <taxon>Bacillariales</taxon>
        <taxon>Bacillariaceae</taxon>
        <taxon>Fragilariopsis</taxon>
    </lineage>
</organism>
<feature type="region of interest" description="Disordered" evidence="7">
    <location>
        <begin position="1"/>
        <end position="27"/>
    </location>
</feature>
<proteinExistence type="inferred from homology"/>
<evidence type="ECO:0000256" key="5">
    <source>
        <dbReference type="ARBA" id="ARBA00023242"/>
    </source>
</evidence>
<dbReference type="KEGG" id="fcy:FRACYDRAFT_234162"/>
<accession>A0A1E7FR06</accession>
<evidence type="ECO:0000256" key="6">
    <source>
        <dbReference type="RuleBase" id="RU364146"/>
    </source>
</evidence>
<dbReference type="GO" id="GO:0006357">
    <property type="term" value="P:regulation of transcription by RNA polymerase II"/>
    <property type="evidence" value="ECO:0007669"/>
    <property type="project" value="InterPro"/>
</dbReference>
<dbReference type="EMBL" id="KV784354">
    <property type="protein sequence ID" value="OEU20535.1"/>
    <property type="molecule type" value="Genomic_DNA"/>
</dbReference>
<sequence>MSNRIKLSSRSASPTPPKSSSSSPSLTGAKNLQERLHILLSRLATTTDLIKTWPESDGDDASIHVQTTTKLITAILSVVTALQKVEGVIKADVVLKRSLQECKVPINLLDLLDHGNGLNPDCFSRGLLKEALGQLAGLRRRKLALEMLGAAIQTGLNQRDADNNDNKEENVNVNVVTATSSSTDGSQKRKLDDANNEKSIPLEKQQQQQQQQQDGGLEPTAKKARTEAMCIYNSFDIQIVLKYSIKN</sequence>
<name>A0A1E7FR06_9STRA</name>
<feature type="region of interest" description="Disordered" evidence="7">
    <location>
        <begin position="177"/>
        <end position="221"/>
    </location>
</feature>
<dbReference type="Proteomes" id="UP000095751">
    <property type="component" value="Unassembled WGS sequence"/>
</dbReference>
<evidence type="ECO:0000256" key="1">
    <source>
        <dbReference type="ARBA" id="ARBA00004123"/>
    </source>
</evidence>
<keyword evidence="3 6" id="KW-0805">Transcription regulation</keyword>
<feature type="compositionally biased region" description="Basic and acidic residues" evidence="7">
    <location>
        <begin position="186"/>
        <end position="196"/>
    </location>
</feature>
<dbReference type="InParanoid" id="A0A1E7FR06"/>
<comment type="function">
    <text evidence="6">Component of the Mediator complex, a coactivator involved in the regulated transcription of nearly all RNA polymerase II-dependent genes. Mediator functions as a bridge to convey information from gene-specific regulatory proteins to the basal RNA polymerase II transcription machinery. Mediator is recruited to promoters by direct interactions with regulatory proteins and serves as a scaffold for the assembly of a functional preinitiation complex with RNA polymerase II and the general transcription factors.</text>
</comment>
<dbReference type="GO" id="GO:0003712">
    <property type="term" value="F:transcription coregulator activity"/>
    <property type="evidence" value="ECO:0007669"/>
    <property type="project" value="InterPro"/>
</dbReference>
<dbReference type="GO" id="GO:0016592">
    <property type="term" value="C:mediator complex"/>
    <property type="evidence" value="ECO:0007669"/>
    <property type="project" value="InterPro"/>
</dbReference>
<reference evidence="8 9" key="1">
    <citation type="submission" date="2016-09" db="EMBL/GenBank/DDBJ databases">
        <title>Extensive genetic diversity and differential bi-allelic expression allows diatom success in the polar Southern Ocean.</title>
        <authorList>
            <consortium name="DOE Joint Genome Institute"/>
            <person name="Mock T."/>
            <person name="Otillar R.P."/>
            <person name="Strauss J."/>
            <person name="Dupont C."/>
            <person name="Frickenhaus S."/>
            <person name="Maumus F."/>
            <person name="Mcmullan M."/>
            <person name="Sanges R."/>
            <person name="Schmutz J."/>
            <person name="Toseland A."/>
            <person name="Valas R."/>
            <person name="Veluchamy A."/>
            <person name="Ward B.J."/>
            <person name="Allen A."/>
            <person name="Barry K."/>
            <person name="Falciatore A."/>
            <person name="Ferrante M."/>
            <person name="Fortunato A.E."/>
            <person name="Gloeckner G."/>
            <person name="Gruber A."/>
            <person name="Hipkin R."/>
            <person name="Janech M."/>
            <person name="Kroth P."/>
            <person name="Leese F."/>
            <person name="Lindquist E."/>
            <person name="Lyon B.R."/>
            <person name="Martin J."/>
            <person name="Mayer C."/>
            <person name="Parker M."/>
            <person name="Quesneville H."/>
            <person name="Raymond J."/>
            <person name="Uhlig C."/>
            <person name="Valentin K.U."/>
            <person name="Worden A.Z."/>
            <person name="Armbrust E.V."/>
            <person name="Bowler C."/>
            <person name="Green B."/>
            <person name="Moulton V."/>
            <person name="Van Oosterhout C."/>
            <person name="Grigoriev I."/>
        </authorList>
    </citation>
    <scope>NUCLEOTIDE SEQUENCE [LARGE SCALE GENOMIC DNA]</scope>
    <source>
        <strain evidence="8 9">CCMP1102</strain>
    </source>
</reference>
<evidence type="ECO:0000256" key="7">
    <source>
        <dbReference type="SAM" id="MobiDB-lite"/>
    </source>
</evidence>
<keyword evidence="6" id="KW-0010">Activator</keyword>
<evidence type="ECO:0000256" key="3">
    <source>
        <dbReference type="ARBA" id="ARBA00023015"/>
    </source>
</evidence>
<gene>
    <name evidence="6" type="primary">MED10</name>
    <name evidence="8" type="ORF">FRACYDRAFT_234162</name>
</gene>
<keyword evidence="9" id="KW-1185">Reference proteome</keyword>
<dbReference type="OrthoDB" id="47445at2759"/>
<comment type="subcellular location">
    <subcellularLocation>
        <location evidence="1 6">Nucleus</location>
    </subcellularLocation>
</comment>
<dbReference type="AlphaFoldDB" id="A0A1E7FR06"/>
<comment type="subunit">
    <text evidence="6">Component of the Mediator complex.</text>
</comment>
<protein>
    <recommendedName>
        <fullName evidence="6">Mediator of RNA polymerase II transcription subunit 10</fullName>
    </recommendedName>
    <alternativeName>
        <fullName evidence="6">Mediator complex subunit 10</fullName>
    </alternativeName>
</protein>
<evidence type="ECO:0000313" key="9">
    <source>
        <dbReference type="Proteomes" id="UP000095751"/>
    </source>
</evidence>
<evidence type="ECO:0000256" key="4">
    <source>
        <dbReference type="ARBA" id="ARBA00023163"/>
    </source>
</evidence>